<protein>
    <submittedName>
        <fullName evidence="2">Uncharacterized protein</fullName>
    </submittedName>
</protein>
<organism evidence="2">
    <name type="scientific">Sesamum radiatum</name>
    <name type="common">Black benniseed</name>
    <dbReference type="NCBI Taxonomy" id="300843"/>
    <lineage>
        <taxon>Eukaryota</taxon>
        <taxon>Viridiplantae</taxon>
        <taxon>Streptophyta</taxon>
        <taxon>Embryophyta</taxon>
        <taxon>Tracheophyta</taxon>
        <taxon>Spermatophyta</taxon>
        <taxon>Magnoliopsida</taxon>
        <taxon>eudicotyledons</taxon>
        <taxon>Gunneridae</taxon>
        <taxon>Pentapetalae</taxon>
        <taxon>asterids</taxon>
        <taxon>lamiids</taxon>
        <taxon>Lamiales</taxon>
        <taxon>Pedaliaceae</taxon>
        <taxon>Sesamum</taxon>
    </lineage>
</organism>
<proteinExistence type="predicted"/>
<feature type="compositionally biased region" description="Basic and acidic residues" evidence="1">
    <location>
        <begin position="244"/>
        <end position="270"/>
    </location>
</feature>
<gene>
    <name evidence="2" type="ORF">Sradi_5994500</name>
</gene>
<name>A0AAW2KH54_SESRA</name>
<dbReference type="AlphaFoldDB" id="A0AAW2KH54"/>
<feature type="region of interest" description="Disordered" evidence="1">
    <location>
        <begin position="238"/>
        <end position="291"/>
    </location>
</feature>
<evidence type="ECO:0000256" key="1">
    <source>
        <dbReference type="SAM" id="MobiDB-lite"/>
    </source>
</evidence>
<sequence length="291" mass="33031">MGSGIIVGHIVDYKMSVKDRRWWLFIKHVLEKWQGKTRQDSNKNCSTSKNARHMKASTVCSSNAVAGNFVTMTELRNKISTFRDLLDFSPCAGSASVNELLVLTLYDLFKRYPKIKPDVSMSEIKAGSTRQALKFFCNALKSLGDLWTTEDWMVKCKYNPSMKLEQVDLERTHDVIFWLSGNANFGPSGGLERFGYQREDVLFSTSTPAAKSSSSWKTEPNRRKAPLLPYVPSCSKCCSGSKIRHPDEQREREEQQSHQVKPDDAEKGNQDDEVLGDMEMSNEVVKNNVLR</sequence>
<comment type="caution">
    <text evidence="2">The sequence shown here is derived from an EMBL/GenBank/DDBJ whole genome shotgun (WGS) entry which is preliminary data.</text>
</comment>
<dbReference type="EMBL" id="JACGWJ010000028">
    <property type="protein sequence ID" value="KAL0305772.1"/>
    <property type="molecule type" value="Genomic_DNA"/>
</dbReference>
<accession>A0AAW2KH54</accession>
<reference evidence="2" key="2">
    <citation type="journal article" date="2024" name="Plant">
        <title>Genomic evolution and insights into agronomic trait innovations of Sesamum species.</title>
        <authorList>
            <person name="Miao H."/>
            <person name="Wang L."/>
            <person name="Qu L."/>
            <person name="Liu H."/>
            <person name="Sun Y."/>
            <person name="Le M."/>
            <person name="Wang Q."/>
            <person name="Wei S."/>
            <person name="Zheng Y."/>
            <person name="Lin W."/>
            <person name="Duan Y."/>
            <person name="Cao H."/>
            <person name="Xiong S."/>
            <person name="Wang X."/>
            <person name="Wei L."/>
            <person name="Li C."/>
            <person name="Ma Q."/>
            <person name="Ju M."/>
            <person name="Zhao R."/>
            <person name="Li G."/>
            <person name="Mu C."/>
            <person name="Tian Q."/>
            <person name="Mei H."/>
            <person name="Zhang T."/>
            <person name="Gao T."/>
            <person name="Zhang H."/>
        </authorList>
    </citation>
    <scope>NUCLEOTIDE SEQUENCE</scope>
    <source>
        <strain evidence="2">G02</strain>
    </source>
</reference>
<evidence type="ECO:0000313" key="2">
    <source>
        <dbReference type="EMBL" id="KAL0305772.1"/>
    </source>
</evidence>
<reference evidence="2" key="1">
    <citation type="submission" date="2020-06" db="EMBL/GenBank/DDBJ databases">
        <authorList>
            <person name="Li T."/>
            <person name="Hu X."/>
            <person name="Zhang T."/>
            <person name="Song X."/>
            <person name="Zhang H."/>
            <person name="Dai N."/>
            <person name="Sheng W."/>
            <person name="Hou X."/>
            <person name="Wei L."/>
        </authorList>
    </citation>
    <scope>NUCLEOTIDE SEQUENCE</scope>
    <source>
        <strain evidence="2">G02</strain>
        <tissue evidence="2">Leaf</tissue>
    </source>
</reference>